<dbReference type="PANTHER" id="PTHR33988">
    <property type="entry name" value="ENDORIBONUCLEASE MAZF-RELATED"/>
    <property type="match status" value="1"/>
</dbReference>
<dbReference type="KEGG" id="nmv:NITMOv2_2691"/>
<dbReference type="InterPro" id="IPR003477">
    <property type="entry name" value="PemK-like"/>
</dbReference>
<evidence type="ECO:0000313" key="2">
    <source>
        <dbReference type="Proteomes" id="UP000069205"/>
    </source>
</evidence>
<accession>A0A0K2GER0</accession>
<keyword evidence="2" id="KW-1185">Reference proteome</keyword>
<dbReference type="AlphaFoldDB" id="A0A0K2GER0"/>
<dbReference type="Proteomes" id="UP000069205">
    <property type="component" value="Chromosome"/>
</dbReference>
<dbReference type="Gene3D" id="2.30.30.110">
    <property type="match status" value="1"/>
</dbReference>
<dbReference type="STRING" id="42253.NITMOv2_2691"/>
<sequence length="105" mass="11459">MKAKPGEIWLADLGLSAKRRSVLVVSRHDPDAPRALIVYVPLTTQHRGSRYEVPVGSLPFLDAASVVNVQGIGAIVEPRLERRLGILPTAVLAQVRDAIRFALEL</sequence>
<proteinExistence type="predicted"/>
<reference evidence="1 2" key="1">
    <citation type="journal article" date="2015" name="Proc. Natl. Acad. Sci. U.S.A.">
        <title>Expanded metabolic versatility of ubiquitous nitrite-oxidizing bacteria from the genus Nitrospira.</title>
        <authorList>
            <person name="Koch H."/>
            <person name="Lucker S."/>
            <person name="Albertsen M."/>
            <person name="Kitzinger K."/>
            <person name="Herbold C."/>
            <person name="Spieck E."/>
            <person name="Nielsen P.H."/>
            <person name="Wagner M."/>
            <person name="Daims H."/>
        </authorList>
    </citation>
    <scope>NUCLEOTIDE SEQUENCE [LARGE SCALE GENOMIC DNA]</scope>
    <source>
        <strain evidence="1 2">NSP M-1</strain>
    </source>
</reference>
<dbReference type="Pfam" id="PF02452">
    <property type="entry name" value="PemK_toxin"/>
    <property type="match status" value="1"/>
</dbReference>
<dbReference type="OrthoDB" id="490628at2"/>
<dbReference type="EMBL" id="CP011801">
    <property type="protein sequence ID" value="ALA59102.1"/>
    <property type="molecule type" value="Genomic_DNA"/>
</dbReference>
<dbReference type="PATRIC" id="fig|42253.5.peg.2662"/>
<name>A0A0K2GER0_NITMO</name>
<organism evidence="1 2">
    <name type="scientific">Nitrospira moscoviensis</name>
    <dbReference type="NCBI Taxonomy" id="42253"/>
    <lineage>
        <taxon>Bacteria</taxon>
        <taxon>Pseudomonadati</taxon>
        <taxon>Nitrospirota</taxon>
        <taxon>Nitrospiria</taxon>
        <taxon>Nitrospirales</taxon>
        <taxon>Nitrospiraceae</taxon>
        <taxon>Nitrospira</taxon>
    </lineage>
</organism>
<dbReference type="GO" id="GO:0003677">
    <property type="term" value="F:DNA binding"/>
    <property type="evidence" value="ECO:0007669"/>
    <property type="project" value="InterPro"/>
</dbReference>
<evidence type="ECO:0008006" key="3">
    <source>
        <dbReference type="Google" id="ProtNLM"/>
    </source>
</evidence>
<dbReference type="GO" id="GO:0006402">
    <property type="term" value="P:mRNA catabolic process"/>
    <property type="evidence" value="ECO:0007669"/>
    <property type="project" value="TreeGrafter"/>
</dbReference>
<dbReference type="InterPro" id="IPR011067">
    <property type="entry name" value="Plasmid_toxin/cell-grow_inhib"/>
</dbReference>
<dbReference type="RefSeq" id="WP_083447978.1">
    <property type="nucleotide sequence ID" value="NZ_CP011801.1"/>
</dbReference>
<gene>
    <name evidence="1" type="ORF">NITMOv2_2691</name>
</gene>
<dbReference type="GO" id="GO:0016075">
    <property type="term" value="P:rRNA catabolic process"/>
    <property type="evidence" value="ECO:0007669"/>
    <property type="project" value="TreeGrafter"/>
</dbReference>
<dbReference type="PANTHER" id="PTHR33988:SF1">
    <property type="entry name" value="ENDORIBONUCLEASE MAZF7-RELATED"/>
    <property type="match status" value="1"/>
</dbReference>
<evidence type="ECO:0000313" key="1">
    <source>
        <dbReference type="EMBL" id="ALA59102.1"/>
    </source>
</evidence>
<protein>
    <recommendedName>
        <fullName evidence="3">Type II toxin-antitoxin system PemK/MazF family toxin</fullName>
    </recommendedName>
</protein>
<dbReference type="SUPFAM" id="SSF50118">
    <property type="entry name" value="Cell growth inhibitor/plasmid maintenance toxic component"/>
    <property type="match status" value="1"/>
</dbReference>
<dbReference type="GO" id="GO:0004521">
    <property type="term" value="F:RNA endonuclease activity"/>
    <property type="evidence" value="ECO:0007669"/>
    <property type="project" value="TreeGrafter"/>
</dbReference>